<dbReference type="CDD" id="cd08423">
    <property type="entry name" value="PBP2_LTTR_like_6"/>
    <property type="match status" value="1"/>
</dbReference>
<dbReference type="GO" id="GO:0032993">
    <property type="term" value="C:protein-DNA complex"/>
    <property type="evidence" value="ECO:0007669"/>
    <property type="project" value="TreeGrafter"/>
</dbReference>
<protein>
    <submittedName>
        <fullName evidence="6">DNA-binding transcriptional LysR family regulator</fullName>
    </submittedName>
</protein>
<comment type="similarity">
    <text evidence="1">Belongs to the LysR transcriptional regulatory family.</text>
</comment>
<evidence type="ECO:0000259" key="5">
    <source>
        <dbReference type="PROSITE" id="PS50931"/>
    </source>
</evidence>
<dbReference type="Pfam" id="PF00126">
    <property type="entry name" value="HTH_1"/>
    <property type="match status" value="1"/>
</dbReference>
<keyword evidence="4" id="KW-0804">Transcription</keyword>
<dbReference type="EMBL" id="JACHMX010000001">
    <property type="protein sequence ID" value="MBB5857505.1"/>
    <property type="molecule type" value="Genomic_DNA"/>
</dbReference>
<dbReference type="GO" id="GO:0003677">
    <property type="term" value="F:DNA binding"/>
    <property type="evidence" value="ECO:0007669"/>
    <property type="project" value="UniProtKB-KW"/>
</dbReference>
<evidence type="ECO:0000256" key="1">
    <source>
        <dbReference type="ARBA" id="ARBA00009437"/>
    </source>
</evidence>
<evidence type="ECO:0000256" key="2">
    <source>
        <dbReference type="ARBA" id="ARBA00023015"/>
    </source>
</evidence>
<name>A0A841BFD7_9PSEU</name>
<organism evidence="6 7">
    <name type="scientific">Amycolatopsis umgeniensis</name>
    <dbReference type="NCBI Taxonomy" id="336628"/>
    <lineage>
        <taxon>Bacteria</taxon>
        <taxon>Bacillati</taxon>
        <taxon>Actinomycetota</taxon>
        <taxon>Actinomycetes</taxon>
        <taxon>Pseudonocardiales</taxon>
        <taxon>Pseudonocardiaceae</taxon>
        <taxon>Amycolatopsis</taxon>
    </lineage>
</organism>
<evidence type="ECO:0000256" key="3">
    <source>
        <dbReference type="ARBA" id="ARBA00023125"/>
    </source>
</evidence>
<dbReference type="RefSeq" id="WP_184903686.1">
    <property type="nucleotide sequence ID" value="NZ_JACHMX010000001.1"/>
</dbReference>
<dbReference type="SUPFAM" id="SSF53850">
    <property type="entry name" value="Periplasmic binding protein-like II"/>
    <property type="match status" value="1"/>
</dbReference>
<keyword evidence="2" id="KW-0805">Transcription regulation</keyword>
<evidence type="ECO:0000313" key="6">
    <source>
        <dbReference type="EMBL" id="MBB5857505.1"/>
    </source>
</evidence>
<dbReference type="GO" id="GO:0003700">
    <property type="term" value="F:DNA-binding transcription factor activity"/>
    <property type="evidence" value="ECO:0007669"/>
    <property type="project" value="InterPro"/>
</dbReference>
<dbReference type="Gene3D" id="3.40.190.10">
    <property type="entry name" value="Periplasmic binding protein-like II"/>
    <property type="match status" value="2"/>
</dbReference>
<keyword evidence="3 6" id="KW-0238">DNA-binding</keyword>
<dbReference type="PROSITE" id="PS50931">
    <property type="entry name" value="HTH_LYSR"/>
    <property type="match status" value="1"/>
</dbReference>
<dbReference type="PANTHER" id="PTHR30346:SF29">
    <property type="entry name" value="LYSR SUBSTRATE-BINDING"/>
    <property type="match status" value="1"/>
</dbReference>
<comment type="caution">
    <text evidence="6">The sequence shown here is derived from an EMBL/GenBank/DDBJ whole genome shotgun (WGS) entry which is preliminary data.</text>
</comment>
<dbReference type="InterPro" id="IPR036390">
    <property type="entry name" value="WH_DNA-bd_sf"/>
</dbReference>
<dbReference type="InterPro" id="IPR036388">
    <property type="entry name" value="WH-like_DNA-bd_sf"/>
</dbReference>
<evidence type="ECO:0000256" key="4">
    <source>
        <dbReference type="ARBA" id="ARBA00023163"/>
    </source>
</evidence>
<dbReference type="AlphaFoldDB" id="A0A841BFD7"/>
<dbReference type="PANTHER" id="PTHR30346">
    <property type="entry name" value="TRANSCRIPTIONAL DUAL REGULATOR HCAR-RELATED"/>
    <property type="match status" value="1"/>
</dbReference>
<dbReference type="Pfam" id="PF03466">
    <property type="entry name" value="LysR_substrate"/>
    <property type="match status" value="1"/>
</dbReference>
<dbReference type="Gene3D" id="1.10.10.10">
    <property type="entry name" value="Winged helix-like DNA-binding domain superfamily/Winged helix DNA-binding domain"/>
    <property type="match status" value="1"/>
</dbReference>
<sequence length="306" mass="33031">MESTSMDVIVDARRLQVLREMRERGTVVATAKALHLTPSAVSQQLATLARQVGVPLLSKHGRGVRLTGQAMVLLEHASTIHAQIEAARSDLASYNEEPIGQVAIGAFSTAIIGLVAPALADLQRTASRLRLDISEVEAPECYTSLDVGTLDLIIAIDYRLAPPRRDSRYHRTHLASDVFDFVVPDTHPLAQREGPVALEEFAGDRWVTTVPDGPCAELTIASCTTAGFMPDIHHTCNEWEGVTALVAAGAGVALVPRLGVRCHRDGLVVRSVRDNPPKRNIYAAIRAGAERSPVLTTVIEALRKHG</sequence>
<gene>
    <name evidence="6" type="ORF">HDA45_007592</name>
</gene>
<feature type="domain" description="HTH lysR-type" evidence="5">
    <location>
        <begin position="10"/>
        <end position="67"/>
    </location>
</feature>
<dbReference type="InterPro" id="IPR000847">
    <property type="entry name" value="LysR_HTH_N"/>
</dbReference>
<accession>A0A841BFD7</accession>
<keyword evidence="7" id="KW-1185">Reference proteome</keyword>
<proteinExistence type="inferred from homology"/>
<dbReference type="Proteomes" id="UP000580861">
    <property type="component" value="Unassembled WGS sequence"/>
</dbReference>
<evidence type="ECO:0000313" key="7">
    <source>
        <dbReference type="Proteomes" id="UP000580861"/>
    </source>
</evidence>
<reference evidence="6 7" key="1">
    <citation type="submission" date="2020-08" db="EMBL/GenBank/DDBJ databases">
        <title>Sequencing the genomes of 1000 actinobacteria strains.</title>
        <authorList>
            <person name="Klenk H.-P."/>
        </authorList>
    </citation>
    <scope>NUCLEOTIDE SEQUENCE [LARGE SCALE GENOMIC DNA]</scope>
    <source>
        <strain evidence="6 7">DSM 45272</strain>
    </source>
</reference>
<dbReference type="SUPFAM" id="SSF46785">
    <property type="entry name" value="Winged helix' DNA-binding domain"/>
    <property type="match status" value="1"/>
</dbReference>
<dbReference type="InterPro" id="IPR005119">
    <property type="entry name" value="LysR_subst-bd"/>
</dbReference>